<evidence type="ECO:0000313" key="4">
    <source>
        <dbReference type="Proteomes" id="UP000198287"/>
    </source>
</evidence>
<feature type="compositionally biased region" description="Basic and acidic residues" evidence="1">
    <location>
        <begin position="271"/>
        <end position="282"/>
    </location>
</feature>
<feature type="compositionally biased region" description="Basic and acidic residues" evidence="1">
    <location>
        <begin position="308"/>
        <end position="321"/>
    </location>
</feature>
<organism evidence="3 4">
    <name type="scientific">Folsomia candida</name>
    <name type="common">Springtail</name>
    <dbReference type="NCBI Taxonomy" id="158441"/>
    <lineage>
        <taxon>Eukaryota</taxon>
        <taxon>Metazoa</taxon>
        <taxon>Ecdysozoa</taxon>
        <taxon>Arthropoda</taxon>
        <taxon>Hexapoda</taxon>
        <taxon>Collembola</taxon>
        <taxon>Entomobryomorpha</taxon>
        <taxon>Isotomoidea</taxon>
        <taxon>Isotomidae</taxon>
        <taxon>Proisotominae</taxon>
        <taxon>Folsomia</taxon>
    </lineage>
</organism>
<dbReference type="Proteomes" id="UP000198287">
    <property type="component" value="Unassembled WGS sequence"/>
</dbReference>
<feature type="signal peptide" evidence="2">
    <location>
        <begin position="1"/>
        <end position="26"/>
    </location>
</feature>
<feature type="chain" id="PRO_5012466169" evidence="2">
    <location>
        <begin position="27"/>
        <end position="321"/>
    </location>
</feature>
<sequence length="321" mass="34114">MYKNFGKMKRISVFLLVVALLATSFAQDESKDAAAKDAPKKSKTRTAKPGEDTRALALWEKHCSNGREGGPDGAFTIKCTHDVQPATDGENELVSNNGTLLGKITIMETYPLEIVFVQPPPPANETEAADSDADEENGGAKKEIIVLVEPIKNGTNFANGTTEAPPVEEVKPEFILVPASSLLKPEGAEGGPSSTTTTTTPAPSEGRSSRDFWASLVGQQEQEEEPKEKVEEEPEKLAEKGGQRKPKAFWPGAGKTKEEGEGEAPSTGSDDPDHVVLPHQGEKSISVPAPASGSLGFLRSFNPSGGKAEAKNKEDPSPPRS</sequence>
<keyword evidence="2" id="KW-0732">Signal</keyword>
<evidence type="ECO:0000313" key="3">
    <source>
        <dbReference type="EMBL" id="OXA55764.1"/>
    </source>
</evidence>
<feature type="compositionally biased region" description="Low complexity" evidence="1">
    <location>
        <begin position="191"/>
        <end position="205"/>
    </location>
</feature>
<feature type="region of interest" description="Disordered" evidence="1">
    <location>
        <begin position="31"/>
        <end position="52"/>
    </location>
</feature>
<keyword evidence="4" id="KW-1185">Reference proteome</keyword>
<feature type="region of interest" description="Disordered" evidence="1">
    <location>
        <begin position="183"/>
        <end position="321"/>
    </location>
</feature>
<protein>
    <submittedName>
        <fullName evidence="3">Uncharacterized protein</fullName>
    </submittedName>
</protein>
<feature type="compositionally biased region" description="Basic and acidic residues" evidence="1">
    <location>
        <begin position="226"/>
        <end position="242"/>
    </location>
</feature>
<comment type="caution">
    <text evidence="3">The sequence shown here is derived from an EMBL/GenBank/DDBJ whole genome shotgun (WGS) entry which is preliminary data.</text>
</comment>
<dbReference type="EMBL" id="LNIX01000004">
    <property type="protein sequence ID" value="OXA55764.1"/>
    <property type="molecule type" value="Genomic_DNA"/>
</dbReference>
<dbReference type="AlphaFoldDB" id="A0A226EFD3"/>
<feature type="region of interest" description="Disordered" evidence="1">
    <location>
        <begin position="119"/>
        <end position="138"/>
    </location>
</feature>
<evidence type="ECO:0000256" key="2">
    <source>
        <dbReference type="SAM" id="SignalP"/>
    </source>
</evidence>
<reference evidence="3 4" key="1">
    <citation type="submission" date="2015-12" db="EMBL/GenBank/DDBJ databases">
        <title>The genome of Folsomia candida.</title>
        <authorList>
            <person name="Faddeeva A."/>
            <person name="Derks M.F."/>
            <person name="Anvar Y."/>
            <person name="Smit S."/>
            <person name="Van Straalen N."/>
            <person name="Roelofs D."/>
        </authorList>
    </citation>
    <scope>NUCLEOTIDE SEQUENCE [LARGE SCALE GENOMIC DNA]</scope>
    <source>
        <strain evidence="3 4">VU population</strain>
        <tissue evidence="3">Whole body</tissue>
    </source>
</reference>
<feature type="compositionally biased region" description="Acidic residues" evidence="1">
    <location>
        <begin position="127"/>
        <end position="137"/>
    </location>
</feature>
<evidence type="ECO:0000256" key="1">
    <source>
        <dbReference type="SAM" id="MobiDB-lite"/>
    </source>
</evidence>
<feature type="compositionally biased region" description="Basic and acidic residues" evidence="1">
    <location>
        <begin position="31"/>
        <end position="40"/>
    </location>
</feature>
<accession>A0A226EFD3</accession>
<proteinExistence type="predicted"/>
<name>A0A226EFD3_FOLCA</name>
<gene>
    <name evidence="3" type="ORF">Fcan01_08864</name>
</gene>